<dbReference type="GO" id="GO:0030488">
    <property type="term" value="P:tRNA methylation"/>
    <property type="evidence" value="ECO:0007669"/>
    <property type="project" value="TreeGrafter"/>
</dbReference>
<dbReference type="PANTHER" id="PTHR12029">
    <property type="entry name" value="RNA METHYLTRANSFERASE"/>
    <property type="match status" value="1"/>
</dbReference>
<reference evidence="1 2" key="1">
    <citation type="journal article" date="2012" name="Nature">
        <title>Repeated polyploidization of Gossypium genomes and the evolution of spinnable cotton fibres.</title>
        <authorList>
            <person name="Paterson A.H."/>
            <person name="Wendel J.F."/>
            <person name="Gundlach H."/>
            <person name="Guo H."/>
            <person name="Jenkins J."/>
            <person name="Jin D."/>
            <person name="Llewellyn D."/>
            <person name="Showmaker K.C."/>
            <person name="Shu S."/>
            <person name="Udall J."/>
            <person name="Yoo M.J."/>
            <person name="Byers R."/>
            <person name="Chen W."/>
            <person name="Doron-Faigenboim A."/>
            <person name="Duke M.V."/>
            <person name="Gong L."/>
            <person name="Grimwood J."/>
            <person name="Grover C."/>
            <person name="Grupp K."/>
            <person name="Hu G."/>
            <person name="Lee T.H."/>
            <person name="Li J."/>
            <person name="Lin L."/>
            <person name="Liu T."/>
            <person name="Marler B.S."/>
            <person name="Page J.T."/>
            <person name="Roberts A.W."/>
            <person name="Romanel E."/>
            <person name="Sanders W.S."/>
            <person name="Szadkowski E."/>
            <person name="Tan X."/>
            <person name="Tang H."/>
            <person name="Xu C."/>
            <person name="Wang J."/>
            <person name="Wang Z."/>
            <person name="Zhang D."/>
            <person name="Zhang L."/>
            <person name="Ashrafi H."/>
            <person name="Bedon F."/>
            <person name="Bowers J.E."/>
            <person name="Brubaker C.L."/>
            <person name="Chee P.W."/>
            <person name="Das S."/>
            <person name="Gingle A.R."/>
            <person name="Haigler C.H."/>
            <person name="Harker D."/>
            <person name="Hoffmann L.V."/>
            <person name="Hovav R."/>
            <person name="Jones D.C."/>
            <person name="Lemke C."/>
            <person name="Mansoor S."/>
            <person name="ur Rahman M."/>
            <person name="Rainville L.N."/>
            <person name="Rambani A."/>
            <person name="Reddy U.K."/>
            <person name="Rong J.K."/>
            <person name="Saranga Y."/>
            <person name="Scheffler B.E."/>
            <person name="Scheffler J.A."/>
            <person name="Stelly D.M."/>
            <person name="Triplett B.A."/>
            <person name="Van Deynze A."/>
            <person name="Vaslin M.F."/>
            <person name="Waghmare V.N."/>
            <person name="Walford S.A."/>
            <person name="Wright R.J."/>
            <person name="Zaki E.A."/>
            <person name="Zhang T."/>
            <person name="Dennis E.S."/>
            <person name="Mayer K.F."/>
            <person name="Peterson D.G."/>
            <person name="Rokhsar D.S."/>
            <person name="Wang X."/>
            <person name="Schmutz J."/>
        </authorList>
    </citation>
    <scope>NUCLEOTIDE SEQUENCE [LARGE SCALE GENOMIC DNA]</scope>
</reference>
<evidence type="ECO:0000313" key="2">
    <source>
        <dbReference type="Proteomes" id="UP000032304"/>
    </source>
</evidence>
<name>A0A0D2R8X8_GOSRA</name>
<dbReference type="Proteomes" id="UP000032304">
    <property type="component" value="Chromosome 2"/>
</dbReference>
<dbReference type="AlphaFoldDB" id="A0A0D2R8X8"/>
<dbReference type="Gramene" id="KJB15660">
    <property type="protein sequence ID" value="KJB15660"/>
    <property type="gene ID" value="B456_002G189000"/>
</dbReference>
<sequence length="106" mass="12600">METVFHKFGWQGSGAFAIDLCLFRWRCSVHCKRIFDPNLLKKKLNDKELAKELYKKYSAIHRRKIRAWQMICVLSQFVDDDIVGEVTRCLQIALYVYSRCSCWTCQ</sequence>
<proteinExistence type="predicted"/>
<gene>
    <name evidence="1" type="ORF">B456_002G189000</name>
</gene>
<keyword evidence="2" id="KW-1185">Reference proteome</keyword>
<organism evidence="1 2">
    <name type="scientific">Gossypium raimondii</name>
    <name type="common">Peruvian cotton</name>
    <name type="synonym">Gossypium klotzschianum subsp. raimondii</name>
    <dbReference type="NCBI Taxonomy" id="29730"/>
    <lineage>
        <taxon>Eukaryota</taxon>
        <taxon>Viridiplantae</taxon>
        <taxon>Streptophyta</taxon>
        <taxon>Embryophyta</taxon>
        <taxon>Tracheophyta</taxon>
        <taxon>Spermatophyta</taxon>
        <taxon>Magnoliopsida</taxon>
        <taxon>eudicotyledons</taxon>
        <taxon>Gunneridae</taxon>
        <taxon>Pentapetalae</taxon>
        <taxon>rosids</taxon>
        <taxon>malvids</taxon>
        <taxon>Malvales</taxon>
        <taxon>Malvaceae</taxon>
        <taxon>Malvoideae</taxon>
        <taxon>Gossypium</taxon>
    </lineage>
</organism>
<accession>A0A0D2R8X8</accession>
<dbReference type="eggNOG" id="KOG0839">
    <property type="taxonomic scope" value="Eukaryota"/>
</dbReference>
<protein>
    <submittedName>
        <fullName evidence="1">Uncharacterized protein</fullName>
    </submittedName>
</protein>
<evidence type="ECO:0000313" key="1">
    <source>
        <dbReference type="EMBL" id="KJB15660.1"/>
    </source>
</evidence>
<dbReference type="GO" id="GO:0016423">
    <property type="term" value="F:tRNA (guanine) methyltransferase activity"/>
    <property type="evidence" value="ECO:0007669"/>
    <property type="project" value="TreeGrafter"/>
</dbReference>
<dbReference type="EMBL" id="CM001741">
    <property type="protein sequence ID" value="KJB15660.1"/>
    <property type="molecule type" value="Genomic_DNA"/>
</dbReference>
<dbReference type="STRING" id="29730.A0A0D2R8X8"/>
<dbReference type="PANTHER" id="PTHR12029:SF11">
    <property type="entry name" value="METHYLTRANSFERASE TARBP1-RELATED"/>
    <property type="match status" value="1"/>
</dbReference>
<dbReference type="InterPro" id="IPR045330">
    <property type="entry name" value="TRM3/TARBP1"/>
</dbReference>